<organism evidence="1">
    <name type="scientific">marine sediment metagenome</name>
    <dbReference type="NCBI Taxonomy" id="412755"/>
    <lineage>
        <taxon>unclassified sequences</taxon>
        <taxon>metagenomes</taxon>
        <taxon>ecological metagenomes</taxon>
    </lineage>
</organism>
<name>A0A0F9LFI1_9ZZZZ</name>
<comment type="caution">
    <text evidence="1">The sequence shown here is derived from an EMBL/GenBank/DDBJ whole genome shotgun (WGS) entry which is preliminary data.</text>
</comment>
<dbReference type="AlphaFoldDB" id="A0A0F9LFI1"/>
<dbReference type="EMBL" id="LAZR01011197">
    <property type="protein sequence ID" value="KKM62940.1"/>
    <property type="molecule type" value="Genomic_DNA"/>
</dbReference>
<accession>A0A0F9LFI1</accession>
<feature type="non-terminal residue" evidence="1">
    <location>
        <position position="1"/>
    </location>
</feature>
<evidence type="ECO:0000313" key="1">
    <source>
        <dbReference type="EMBL" id="KKM62940.1"/>
    </source>
</evidence>
<reference evidence="1" key="1">
    <citation type="journal article" date="2015" name="Nature">
        <title>Complex archaea that bridge the gap between prokaryotes and eukaryotes.</title>
        <authorList>
            <person name="Spang A."/>
            <person name="Saw J.H."/>
            <person name="Jorgensen S.L."/>
            <person name="Zaremba-Niedzwiedzka K."/>
            <person name="Martijn J."/>
            <person name="Lind A.E."/>
            <person name="van Eijk R."/>
            <person name="Schleper C."/>
            <person name="Guy L."/>
            <person name="Ettema T.J."/>
        </authorList>
    </citation>
    <scope>NUCLEOTIDE SEQUENCE</scope>
</reference>
<sequence length="69" mass="8006">GQARFPSHLNGEMNVKKQDAIQFQEAIEKLCLQNDVWCNTIKKKEPYLKFIEMKLSIKIDPPTTKRSEG</sequence>
<proteinExistence type="predicted"/>
<gene>
    <name evidence="1" type="ORF">LCGC14_1516660</name>
</gene>
<protein>
    <submittedName>
        <fullName evidence="1">Uncharacterized protein</fullName>
    </submittedName>
</protein>